<dbReference type="PROSITE" id="PS50082">
    <property type="entry name" value="WD_REPEATS_2"/>
    <property type="match status" value="2"/>
</dbReference>
<evidence type="ECO:0000313" key="4">
    <source>
        <dbReference type="WBParaSite" id="ECPE_0001714601-mRNA-1"/>
    </source>
</evidence>
<dbReference type="AlphaFoldDB" id="A0A183BD17"/>
<dbReference type="InterPro" id="IPR001680">
    <property type="entry name" value="WD40_rpt"/>
</dbReference>
<evidence type="ECO:0000256" key="2">
    <source>
        <dbReference type="ARBA" id="ARBA00022737"/>
    </source>
</evidence>
<dbReference type="GO" id="GO:0045717">
    <property type="term" value="P:negative regulation of fatty acid biosynthetic process"/>
    <property type="evidence" value="ECO:0007669"/>
    <property type="project" value="TreeGrafter"/>
</dbReference>
<proteinExistence type="predicted"/>
<evidence type="ECO:0000256" key="3">
    <source>
        <dbReference type="PROSITE-ProRule" id="PRU00221"/>
    </source>
</evidence>
<dbReference type="SMART" id="SM00320">
    <property type="entry name" value="WD40"/>
    <property type="match status" value="3"/>
</dbReference>
<sequence length="233" mass="25935">LHSCVNCLEWDERGTRLASGSDDCCLIIWDPFEHKHVIAMNTGHVGNIFSVKFMPNLNEYILVTGAADAKIRVHDISRMETRHVFACHTSRVKRLATTPSEPFLFWSASEDGTVRQFDLRETNQVDINKIIKCLVPLKQSNGLIQVTIISGSLSSEPNRTYVSQSPGQGFHTLVPDLSFDYSSPFSDHSLPRETFLAVATYLVMCAAHAPNIVINGGRLLVPINDSDYLELCA</sequence>
<dbReference type="WBParaSite" id="ECPE_0001714601-mRNA-1">
    <property type="protein sequence ID" value="ECPE_0001714601-mRNA-1"/>
    <property type="gene ID" value="ECPE_0001714601"/>
</dbReference>
<organism evidence="4">
    <name type="scientific">Echinostoma caproni</name>
    <dbReference type="NCBI Taxonomy" id="27848"/>
    <lineage>
        <taxon>Eukaryota</taxon>
        <taxon>Metazoa</taxon>
        <taxon>Spiralia</taxon>
        <taxon>Lophotrochozoa</taxon>
        <taxon>Platyhelminthes</taxon>
        <taxon>Trematoda</taxon>
        <taxon>Digenea</taxon>
        <taxon>Plagiorchiida</taxon>
        <taxon>Echinostomata</taxon>
        <taxon>Echinostomatoidea</taxon>
        <taxon>Echinostomatidae</taxon>
        <taxon>Echinostoma</taxon>
    </lineage>
</organism>
<dbReference type="InterPro" id="IPR036322">
    <property type="entry name" value="WD40_repeat_dom_sf"/>
</dbReference>
<dbReference type="InterPro" id="IPR045151">
    <property type="entry name" value="DCAF8"/>
</dbReference>
<dbReference type="Gene3D" id="2.130.10.10">
    <property type="entry name" value="YVTN repeat-like/Quinoprotein amine dehydrogenase"/>
    <property type="match status" value="1"/>
</dbReference>
<dbReference type="PANTHER" id="PTHR15574:SF40">
    <property type="entry name" value="WD AND TETRATRICOPEPTIDE REPEATS PROTEIN 1"/>
    <property type="match status" value="1"/>
</dbReference>
<feature type="repeat" description="WD" evidence="3">
    <location>
        <begin position="41"/>
        <end position="84"/>
    </location>
</feature>
<dbReference type="GO" id="GO:0005737">
    <property type="term" value="C:cytoplasm"/>
    <property type="evidence" value="ECO:0007669"/>
    <property type="project" value="TreeGrafter"/>
</dbReference>
<protein>
    <submittedName>
        <fullName evidence="4">WD_REPEATS_REGION domain-containing protein</fullName>
    </submittedName>
</protein>
<dbReference type="InterPro" id="IPR015943">
    <property type="entry name" value="WD40/YVTN_repeat-like_dom_sf"/>
</dbReference>
<keyword evidence="2" id="KW-0677">Repeat</keyword>
<dbReference type="PANTHER" id="PTHR15574">
    <property type="entry name" value="WD REPEAT DOMAIN-CONTAINING FAMILY"/>
    <property type="match status" value="1"/>
</dbReference>
<name>A0A183BD17_9TREM</name>
<accession>A0A183BD17</accession>
<feature type="repeat" description="WD" evidence="3">
    <location>
        <begin position="1"/>
        <end position="30"/>
    </location>
</feature>
<dbReference type="SUPFAM" id="SSF50978">
    <property type="entry name" value="WD40 repeat-like"/>
    <property type="match status" value="1"/>
</dbReference>
<keyword evidence="1 3" id="KW-0853">WD repeat</keyword>
<dbReference type="Pfam" id="PF00400">
    <property type="entry name" value="WD40"/>
    <property type="match status" value="3"/>
</dbReference>
<dbReference type="GO" id="GO:0080008">
    <property type="term" value="C:Cul4-RING E3 ubiquitin ligase complex"/>
    <property type="evidence" value="ECO:0007669"/>
    <property type="project" value="TreeGrafter"/>
</dbReference>
<evidence type="ECO:0000256" key="1">
    <source>
        <dbReference type="ARBA" id="ARBA00022574"/>
    </source>
</evidence>
<reference evidence="4" key="1">
    <citation type="submission" date="2016-06" db="UniProtKB">
        <authorList>
            <consortium name="WormBaseParasite"/>
        </authorList>
    </citation>
    <scope>IDENTIFICATION</scope>
</reference>